<proteinExistence type="predicted"/>
<keyword evidence="2" id="KW-0812">Transmembrane</keyword>
<dbReference type="eggNOG" id="ENOG50333E8">
    <property type="taxonomic scope" value="Bacteria"/>
</dbReference>
<name>K9U2I1_CHRTP</name>
<dbReference type="EMBL" id="CP003597">
    <property type="protein sequence ID" value="AFY89272.1"/>
    <property type="molecule type" value="Genomic_DNA"/>
</dbReference>
<feature type="compositionally biased region" description="Basic and acidic residues" evidence="1">
    <location>
        <begin position="81"/>
        <end position="111"/>
    </location>
</feature>
<dbReference type="Proteomes" id="UP000010384">
    <property type="component" value="Chromosome"/>
</dbReference>
<dbReference type="AlphaFoldDB" id="K9U2I1"/>
<dbReference type="RefSeq" id="WP_015155815.1">
    <property type="nucleotide sequence ID" value="NC_019695.1"/>
</dbReference>
<evidence type="ECO:0008006" key="5">
    <source>
        <dbReference type="Google" id="ProtNLM"/>
    </source>
</evidence>
<dbReference type="STRING" id="251229.Chro_3850"/>
<dbReference type="InParanoid" id="K9U2I1"/>
<dbReference type="HOGENOM" id="CLU_163206_1_0_3"/>
<keyword evidence="2" id="KW-1133">Transmembrane helix</keyword>
<evidence type="ECO:0000256" key="2">
    <source>
        <dbReference type="SAM" id="Phobius"/>
    </source>
</evidence>
<organism evidence="3 4">
    <name type="scientific">Chroococcidiopsis thermalis (strain PCC 7203)</name>
    <dbReference type="NCBI Taxonomy" id="251229"/>
    <lineage>
        <taxon>Bacteria</taxon>
        <taxon>Bacillati</taxon>
        <taxon>Cyanobacteriota</taxon>
        <taxon>Cyanophyceae</taxon>
        <taxon>Chroococcidiopsidales</taxon>
        <taxon>Chroococcidiopsidaceae</taxon>
        <taxon>Chroococcidiopsis</taxon>
    </lineage>
</organism>
<accession>K9U2I1</accession>
<protein>
    <recommendedName>
        <fullName evidence="5">WGxxGxxG-CTERM domain-containing protein</fullName>
    </recommendedName>
</protein>
<dbReference type="OrthoDB" id="9936639at2"/>
<gene>
    <name evidence="3" type="ORF">Chro_3850</name>
</gene>
<evidence type="ECO:0000313" key="3">
    <source>
        <dbReference type="EMBL" id="AFY89272.1"/>
    </source>
</evidence>
<evidence type="ECO:0000256" key="1">
    <source>
        <dbReference type="SAM" id="MobiDB-lite"/>
    </source>
</evidence>
<keyword evidence="2" id="KW-0472">Membrane</keyword>
<feature type="region of interest" description="Disordered" evidence="1">
    <location>
        <begin position="81"/>
        <end position="124"/>
    </location>
</feature>
<reference evidence="3 4" key="1">
    <citation type="submission" date="2012-06" db="EMBL/GenBank/DDBJ databases">
        <title>Finished chromosome of genome of Chroococcidiopsis thermalis PCC 7203.</title>
        <authorList>
            <consortium name="US DOE Joint Genome Institute"/>
            <person name="Gugger M."/>
            <person name="Coursin T."/>
            <person name="Rippka R."/>
            <person name="Tandeau De Marsac N."/>
            <person name="Huntemann M."/>
            <person name="Wei C.-L."/>
            <person name="Han J."/>
            <person name="Detter J.C."/>
            <person name="Han C."/>
            <person name="Tapia R."/>
            <person name="Davenport K."/>
            <person name="Daligault H."/>
            <person name="Erkkila T."/>
            <person name="Gu W."/>
            <person name="Munk A.C.C."/>
            <person name="Teshima H."/>
            <person name="Xu Y."/>
            <person name="Chain P."/>
            <person name="Chen A."/>
            <person name="Krypides N."/>
            <person name="Mavromatis K."/>
            <person name="Markowitz V."/>
            <person name="Szeto E."/>
            <person name="Ivanova N."/>
            <person name="Mikhailova N."/>
            <person name="Ovchinnikova G."/>
            <person name="Pagani I."/>
            <person name="Pati A."/>
            <person name="Goodwin L."/>
            <person name="Peters L."/>
            <person name="Pitluck S."/>
            <person name="Woyke T."/>
            <person name="Kerfeld C."/>
        </authorList>
    </citation>
    <scope>NUCLEOTIDE SEQUENCE [LARGE SCALE GENOMIC DNA]</scope>
    <source>
        <strain evidence="3 4">PCC 7203</strain>
    </source>
</reference>
<dbReference type="PATRIC" id="fig|251229.3.peg.4492"/>
<dbReference type="KEGG" id="cthe:Chro_3850"/>
<dbReference type="NCBIfam" id="NF041742">
    <property type="entry name" value="WGxxGxxG_fam"/>
    <property type="match status" value="1"/>
</dbReference>
<evidence type="ECO:0000313" key="4">
    <source>
        <dbReference type="Proteomes" id="UP000010384"/>
    </source>
</evidence>
<dbReference type="NCBIfam" id="NF038039">
    <property type="entry name" value="WGxxGxxG-CTERM"/>
    <property type="match status" value="1"/>
</dbReference>
<feature type="transmembrane region" description="Helical" evidence="2">
    <location>
        <begin position="49"/>
        <end position="67"/>
    </location>
</feature>
<sequence length="124" mass="13791">MRLSSFSKIIGISAIAVSATILPLNLPANAQIIAPEVEREDIYEDDDDGFDWGWLGLIGLFGLAGLGGKNKRREPVIERDARLGNRIEDREPTAYRDPDSMNGIGDREPTAYRDPNQSDRTGYR</sequence>
<keyword evidence="4" id="KW-1185">Reference proteome</keyword>